<dbReference type="AlphaFoldDB" id="X1JA09"/>
<dbReference type="EMBL" id="BARU01039178">
    <property type="protein sequence ID" value="GAH78340.1"/>
    <property type="molecule type" value="Genomic_DNA"/>
</dbReference>
<protein>
    <submittedName>
        <fullName evidence="1">Uncharacterized protein</fullName>
    </submittedName>
</protein>
<comment type="caution">
    <text evidence="1">The sequence shown here is derived from an EMBL/GenBank/DDBJ whole genome shotgun (WGS) entry which is preliminary data.</text>
</comment>
<sequence length="212" mass="24867">TKNFLNYLYGKFAQQHEVTEFVDDITFDGYWRDEVFDLVTRQTEVTTKMFNRITRTFGREPSRTYFAAIAAHITEQARFYLWQLMKIAGVENVLYCDTDSLKLRAEFLPLYADRIHETKLGYLRLEDTTKHLSVFGAKYYITEKVSKIKGVPTSAKSLGDHKYSYTQFFRQTQHLRSNITRFVVIKKMVKTVKPFYDKGTVLDDGTIVPIHL</sequence>
<organism evidence="1">
    <name type="scientific">marine sediment metagenome</name>
    <dbReference type="NCBI Taxonomy" id="412755"/>
    <lineage>
        <taxon>unclassified sequences</taxon>
        <taxon>metagenomes</taxon>
        <taxon>ecological metagenomes</taxon>
    </lineage>
</organism>
<feature type="non-terminal residue" evidence="1">
    <location>
        <position position="1"/>
    </location>
</feature>
<accession>X1JA09</accession>
<gene>
    <name evidence="1" type="ORF">S03H2_60760</name>
</gene>
<dbReference type="InterPro" id="IPR043502">
    <property type="entry name" value="DNA/RNA_pol_sf"/>
</dbReference>
<reference evidence="1" key="1">
    <citation type="journal article" date="2014" name="Front. Microbiol.">
        <title>High frequency of phylogenetically diverse reductive dehalogenase-homologous genes in deep subseafloor sedimentary metagenomes.</title>
        <authorList>
            <person name="Kawai M."/>
            <person name="Futagami T."/>
            <person name="Toyoda A."/>
            <person name="Takaki Y."/>
            <person name="Nishi S."/>
            <person name="Hori S."/>
            <person name="Arai W."/>
            <person name="Tsubouchi T."/>
            <person name="Morono Y."/>
            <person name="Uchiyama I."/>
            <person name="Ito T."/>
            <person name="Fujiyama A."/>
            <person name="Inagaki F."/>
            <person name="Takami H."/>
        </authorList>
    </citation>
    <scope>NUCLEOTIDE SEQUENCE</scope>
    <source>
        <strain evidence="1">Expedition CK06-06</strain>
    </source>
</reference>
<dbReference type="Gene3D" id="3.90.1600.10">
    <property type="entry name" value="Palm domain of DNA polymerase"/>
    <property type="match status" value="1"/>
</dbReference>
<dbReference type="SUPFAM" id="SSF56672">
    <property type="entry name" value="DNA/RNA polymerases"/>
    <property type="match status" value="1"/>
</dbReference>
<dbReference type="InterPro" id="IPR023211">
    <property type="entry name" value="DNA_pol_palm_dom_sf"/>
</dbReference>
<name>X1JA09_9ZZZZ</name>
<evidence type="ECO:0000313" key="1">
    <source>
        <dbReference type="EMBL" id="GAH78340.1"/>
    </source>
</evidence>
<proteinExistence type="predicted"/>